<dbReference type="EMBL" id="JBBWUH010000007">
    <property type="protein sequence ID" value="KAK8161628.1"/>
    <property type="molecule type" value="Genomic_DNA"/>
</dbReference>
<gene>
    <name evidence="1" type="ORF">IWX90DRAFT_275391</name>
</gene>
<comment type="caution">
    <text evidence="1">The sequence shown here is derived from an EMBL/GenBank/DDBJ whole genome shotgun (WGS) entry which is preliminary data.</text>
</comment>
<protein>
    <submittedName>
        <fullName evidence="1">Uncharacterized protein</fullName>
    </submittedName>
</protein>
<sequence>MPSELFAVSHPQAGSSCDSPRFGVGYCSFKRPPPPPPSSPSVCCARNHFPTLSPILVSPWPTYLDRRPQKPSRSGAIPPFGRAGVRVWRRIWRAGKLTLLLLAMNTTGRSAADPTLFPNAHIVSTTFVGCSHSFRNSVVRCDWVSIVRKVWARLRHAPDPESRSARRERPGGNNVETQHVYYFESSRHSRIMAGVVCLDSCSVSIWSLNLHSVHHSLCFF</sequence>
<organism evidence="1 2">
    <name type="scientific">Phyllosticta citrichinensis</name>
    <dbReference type="NCBI Taxonomy" id="1130410"/>
    <lineage>
        <taxon>Eukaryota</taxon>
        <taxon>Fungi</taxon>
        <taxon>Dikarya</taxon>
        <taxon>Ascomycota</taxon>
        <taxon>Pezizomycotina</taxon>
        <taxon>Dothideomycetes</taxon>
        <taxon>Dothideomycetes incertae sedis</taxon>
        <taxon>Botryosphaeriales</taxon>
        <taxon>Phyllostictaceae</taxon>
        <taxon>Phyllosticta</taxon>
    </lineage>
</organism>
<evidence type="ECO:0000313" key="1">
    <source>
        <dbReference type="EMBL" id="KAK8161628.1"/>
    </source>
</evidence>
<evidence type="ECO:0000313" key="2">
    <source>
        <dbReference type="Proteomes" id="UP001456524"/>
    </source>
</evidence>
<dbReference type="Proteomes" id="UP001456524">
    <property type="component" value="Unassembled WGS sequence"/>
</dbReference>
<keyword evidence="2" id="KW-1185">Reference proteome</keyword>
<reference evidence="1 2" key="1">
    <citation type="journal article" date="2022" name="G3 (Bethesda)">
        <title>Enemy or ally: a genomic approach to elucidate the lifestyle of Phyllosticta citrichinaensis.</title>
        <authorList>
            <person name="Buijs V.A."/>
            <person name="Groenewald J.Z."/>
            <person name="Haridas S."/>
            <person name="LaButti K.M."/>
            <person name="Lipzen A."/>
            <person name="Martin F.M."/>
            <person name="Barry K."/>
            <person name="Grigoriev I.V."/>
            <person name="Crous P.W."/>
            <person name="Seidl M.F."/>
        </authorList>
    </citation>
    <scope>NUCLEOTIDE SEQUENCE [LARGE SCALE GENOMIC DNA]</scope>
    <source>
        <strain evidence="1 2">CBS 129764</strain>
    </source>
</reference>
<name>A0ABR1XN49_9PEZI</name>
<accession>A0ABR1XN49</accession>
<proteinExistence type="predicted"/>